<dbReference type="AlphaFoldDB" id="A0AAW0JHS0"/>
<evidence type="ECO:0000256" key="1">
    <source>
        <dbReference type="ARBA" id="ARBA00004569"/>
    </source>
</evidence>
<keyword evidence="11" id="KW-1185">Reference proteome</keyword>
<dbReference type="GO" id="GO:0016531">
    <property type="term" value="F:copper chaperone activity"/>
    <property type="evidence" value="ECO:0007669"/>
    <property type="project" value="InterPro"/>
</dbReference>
<feature type="binding site" evidence="8">
    <location>
        <position position="23"/>
    </location>
    <ligand>
        <name>Cu cation</name>
        <dbReference type="ChEBI" id="CHEBI:23378"/>
    </ligand>
</feature>
<dbReference type="InterPro" id="IPR009069">
    <property type="entry name" value="Cys_alpha_HP_mot_SF"/>
</dbReference>
<keyword evidence="7" id="KW-0143">Chaperone</keyword>
<dbReference type="GO" id="GO:0005507">
    <property type="term" value="F:copper ion binding"/>
    <property type="evidence" value="ECO:0007669"/>
    <property type="project" value="InterPro"/>
</dbReference>
<dbReference type="Proteomes" id="UP001488838">
    <property type="component" value="Unassembled WGS sequence"/>
</dbReference>
<evidence type="ECO:0000256" key="9">
    <source>
        <dbReference type="SAM" id="MobiDB-lite"/>
    </source>
</evidence>
<accession>A0AAW0JHS0</accession>
<feature type="region of interest" description="Disordered" evidence="9">
    <location>
        <begin position="35"/>
        <end position="81"/>
    </location>
</feature>
<evidence type="ECO:0000313" key="11">
    <source>
        <dbReference type="Proteomes" id="UP001488838"/>
    </source>
</evidence>
<comment type="subcellular location">
    <subcellularLocation>
        <location evidence="1">Mitochondrion intermembrane space</location>
    </subcellularLocation>
</comment>
<gene>
    <name evidence="10" type="ORF">U0070_017098</name>
</gene>
<evidence type="ECO:0000256" key="7">
    <source>
        <dbReference type="ARBA" id="ARBA00023186"/>
    </source>
</evidence>
<organism evidence="10 11">
    <name type="scientific">Myodes glareolus</name>
    <name type="common">Bank vole</name>
    <name type="synonym">Clethrionomys glareolus</name>
    <dbReference type="NCBI Taxonomy" id="447135"/>
    <lineage>
        <taxon>Eukaryota</taxon>
        <taxon>Metazoa</taxon>
        <taxon>Chordata</taxon>
        <taxon>Craniata</taxon>
        <taxon>Vertebrata</taxon>
        <taxon>Euteleostomi</taxon>
        <taxon>Mammalia</taxon>
        <taxon>Eutheria</taxon>
        <taxon>Euarchontoglires</taxon>
        <taxon>Glires</taxon>
        <taxon>Rodentia</taxon>
        <taxon>Myomorpha</taxon>
        <taxon>Muroidea</taxon>
        <taxon>Cricetidae</taxon>
        <taxon>Arvicolinae</taxon>
        <taxon>Myodes</taxon>
    </lineage>
</organism>
<evidence type="ECO:0000256" key="8">
    <source>
        <dbReference type="PIRSR" id="PIRSR607745-1"/>
    </source>
</evidence>
<reference evidence="10 11" key="1">
    <citation type="journal article" date="2023" name="bioRxiv">
        <title>Conserved and derived expression patterns and positive selection on dental genes reveal complex evolutionary context of ever-growing rodent molars.</title>
        <authorList>
            <person name="Calamari Z.T."/>
            <person name="Song A."/>
            <person name="Cohen E."/>
            <person name="Akter M."/>
            <person name="Roy R.D."/>
            <person name="Hallikas O."/>
            <person name="Christensen M.M."/>
            <person name="Li P."/>
            <person name="Marangoni P."/>
            <person name="Jernvall J."/>
            <person name="Klein O.D."/>
        </authorList>
    </citation>
    <scope>NUCLEOTIDE SEQUENCE [LARGE SCALE GENOMIC DNA]</scope>
    <source>
        <strain evidence="10">V071</strain>
    </source>
</reference>
<dbReference type="SUPFAM" id="SSF47072">
    <property type="entry name" value="Cysteine alpha-hairpin motif"/>
    <property type="match status" value="1"/>
</dbReference>
<feature type="binding site" evidence="8">
    <location>
        <position position="24"/>
    </location>
    <ligand>
        <name>Cu cation</name>
        <dbReference type="ChEBI" id="CHEBI:23378"/>
    </ligand>
</feature>
<protein>
    <submittedName>
        <fullName evidence="10">Uncharacterized protein</fullName>
    </submittedName>
</protein>
<sequence length="107" mass="11614">MPDLAAASPAPPEAQEKKPLKPCCACPETKKARDAWSVRGRGGTARLPQARLRSAPWPSGVTGTHTSSRKEKSTVAISSRPTRSACEPWDLRYDAVAYVVNEKIPEE</sequence>
<evidence type="ECO:0000256" key="6">
    <source>
        <dbReference type="ARBA" id="ARBA00023157"/>
    </source>
</evidence>
<dbReference type="Pfam" id="PF05051">
    <property type="entry name" value="COX17"/>
    <property type="match status" value="1"/>
</dbReference>
<dbReference type="Gene3D" id="1.10.287.1130">
    <property type="entry name" value="CytochromE C oxidase copper chaperone"/>
    <property type="match status" value="1"/>
</dbReference>
<evidence type="ECO:0000256" key="3">
    <source>
        <dbReference type="ARBA" id="ARBA00022723"/>
    </source>
</evidence>
<feature type="region of interest" description="Disordered" evidence="9">
    <location>
        <begin position="1"/>
        <end position="20"/>
    </location>
</feature>
<evidence type="ECO:0000256" key="5">
    <source>
        <dbReference type="ARBA" id="ARBA00023128"/>
    </source>
</evidence>
<evidence type="ECO:0000256" key="4">
    <source>
        <dbReference type="ARBA" id="ARBA00023008"/>
    </source>
</evidence>
<comment type="caution">
    <text evidence="10">The sequence shown here is derived from an EMBL/GenBank/DDBJ whole genome shotgun (WGS) entry which is preliminary data.</text>
</comment>
<keyword evidence="3 8" id="KW-0479">Metal-binding</keyword>
<dbReference type="GO" id="GO:0005758">
    <property type="term" value="C:mitochondrial intermembrane space"/>
    <property type="evidence" value="ECO:0007669"/>
    <property type="project" value="UniProtKB-SubCell"/>
</dbReference>
<keyword evidence="5" id="KW-0496">Mitochondrion</keyword>
<dbReference type="InterPro" id="IPR007745">
    <property type="entry name" value="Cyt_c_oxidase_Cu-chaperone"/>
</dbReference>
<evidence type="ECO:0000313" key="10">
    <source>
        <dbReference type="EMBL" id="KAK7826517.1"/>
    </source>
</evidence>
<dbReference type="EMBL" id="JBBHLL010000034">
    <property type="protein sequence ID" value="KAK7826517.1"/>
    <property type="molecule type" value="Genomic_DNA"/>
</dbReference>
<name>A0AAW0JHS0_MYOGA</name>
<keyword evidence="4 8" id="KW-0186">Copper</keyword>
<comment type="similarity">
    <text evidence="2">Belongs to the COX17 family.</text>
</comment>
<proteinExistence type="inferred from homology"/>
<evidence type="ECO:0000256" key="2">
    <source>
        <dbReference type="ARBA" id="ARBA00009241"/>
    </source>
</evidence>
<keyword evidence="6" id="KW-1015">Disulfide bond</keyword>